<dbReference type="GO" id="GO:0016747">
    <property type="term" value="F:acyltransferase activity, transferring groups other than amino-acyl groups"/>
    <property type="evidence" value="ECO:0007669"/>
    <property type="project" value="InterPro"/>
</dbReference>
<proteinExistence type="inferred from homology"/>
<evidence type="ECO:0000313" key="5">
    <source>
        <dbReference type="Proteomes" id="UP000004605"/>
    </source>
</evidence>
<comment type="similarity">
    <text evidence="1">Belongs to the UPF0039 (ElaA) family.</text>
</comment>
<dbReference type="OrthoDB" id="9796171at2"/>
<dbReference type="InterPro" id="IPR000182">
    <property type="entry name" value="GNAT_dom"/>
</dbReference>
<dbReference type="InterPro" id="IPR016181">
    <property type="entry name" value="Acyl_CoA_acyltransferase"/>
</dbReference>
<evidence type="ECO:0000259" key="3">
    <source>
        <dbReference type="PROSITE" id="PS51186"/>
    </source>
</evidence>
<dbReference type="Gene3D" id="3.40.630.30">
    <property type="match status" value="1"/>
</dbReference>
<protein>
    <recommendedName>
        <fullName evidence="2">Protein ElaA</fullName>
    </recommendedName>
</protein>
<dbReference type="PROSITE" id="PS51186">
    <property type="entry name" value="GNAT"/>
    <property type="match status" value="1"/>
</dbReference>
<gene>
    <name evidence="4" type="ORF">VII00023_01315</name>
</gene>
<accession>F9RZX8</accession>
<organism evidence="4 5">
    <name type="scientific">Vibrio ichthyoenteri ATCC 700023</name>
    <dbReference type="NCBI Taxonomy" id="870968"/>
    <lineage>
        <taxon>Bacteria</taxon>
        <taxon>Pseudomonadati</taxon>
        <taxon>Pseudomonadota</taxon>
        <taxon>Gammaproteobacteria</taxon>
        <taxon>Vibrionales</taxon>
        <taxon>Vibrionaceae</taxon>
        <taxon>Vibrio</taxon>
    </lineage>
</organism>
<evidence type="ECO:0000256" key="2">
    <source>
        <dbReference type="ARBA" id="ARBA00072224"/>
    </source>
</evidence>
<keyword evidence="5" id="KW-1185">Reference proteome</keyword>
<dbReference type="SUPFAM" id="SSF55729">
    <property type="entry name" value="Acyl-CoA N-acyltransferases (Nat)"/>
    <property type="match status" value="1"/>
</dbReference>
<name>F9RZX8_9VIBR</name>
<dbReference type="FunFam" id="3.40.630.30:FF:000035">
    <property type="entry name" value="GNAT family N-acetyltransferase"/>
    <property type="match status" value="1"/>
</dbReference>
<sequence>MTTWKALPFSQLTNHELYQLLKLRVDVFVVEQTCPYPELDNNDTLDGVIHLLGYQQDELVACARLLPKGVTYPSISIGRVATKQSARGDGLGHKLLQQAITKCSQIWPDQTIEIGAQQHLTAFYQQHSFVQTSEMYLEDGIPHVDMKRRYDGKLIK</sequence>
<dbReference type="EMBL" id="AFWF01000072">
    <property type="protein sequence ID" value="EGU44173.1"/>
    <property type="molecule type" value="Genomic_DNA"/>
</dbReference>
<dbReference type="CDD" id="cd04301">
    <property type="entry name" value="NAT_SF"/>
    <property type="match status" value="1"/>
</dbReference>
<evidence type="ECO:0000256" key="1">
    <source>
        <dbReference type="ARBA" id="ARBA00009623"/>
    </source>
</evidence>
<dbReference type="AlphaFoldDB" id="F9RZX8"/>
<reference evidence="4 5" key="1">
    <citation type="journal article" date="2012" name="Int. J. Syst. Evol. Microbiol.">
        <title>Vibrio caribbeanicus sp. nov., isolated from the marine sponge Scleritoderma cyanea.</title>
        <authorList>
            <person name="Hoffmann M."/>
            <person name="Monday S.R."/>
            <person name="Allard M.W."/>
            <person name="Strain E.A."/>
            <person name="Whittaker P."/>
            <person name="Naum M."/>
            <person name="McCarthy P.J."/>
            <person name="Lopez J.V."/>
            <person name="Fischer M."/>
            <person name="Brown E.W."/>
        </authorList>
    </citation>
    <scope>NUCLEOTIDE SEQUENCE [LARGE SCALE GENOMIC DNA]</scope>
    <source>
        <strain evidence="4 5">ATCC 700023</strain>
    </source>
</reference>
<dbReference type="RefSeq" id="WP_006711405.1">
    <property type="nucleotide sequence ID" value="NZ_AFWF01000072.1"/>
</dbReference>
<comment type="caution">
    <text evidence="4">The sequence shown here is derived from an EMBL/GenBank/DDBJ whole genome shotgun (WGS) entry which is preliminary data.</text>
</comment>
<feature type="domain" description="N-acetyltransferase" evidence="3">
    <location>
        <begin position="7"/>
        <end position="151"/>
    </location>
</feature>
<dbReference type="Pfam" id="PF13673">
    <property type="entry name" value="Acetyltransf_10"/>
    <property type="match status" value="1"/>
</dbReference>
<evidence type="ECO:0000313" key="4">
    <source>
        <dbReference type="EMBL" id="EGU44173.1"/>
    </source>
</evidence>
<dbReference type="Proteomes" id="UP000004605">
    <property type="component" value="Unassembled WGS sequence"/>
</dbReference>